<dbReference type="AlphaFoldDB" id="A0A816ZLV3"/>
<reference evidence="1" key="1">
    <citation type="submission" date="2021-01" db="EMBL/GenBank/DDBJ databases">
        <authorList>
            <consortium name="Genoscope - CEA"/>
            <person name="William W."/>
        </authorList>
    </citation>
    <scope>NUCLEOTIDE SEQUENCE</scope>
</reference>
<dbReference type="Proteomes" id="UP001295469">
    <property type="component" value="Chromosome A08"/>
</dbReference>
<organism evidence="1">
    <name type="scientific">Brassica napus</name>
    <name type="common">Rape</name>
    <dbReference type="NCBI Taxonomy" id="3708"/>
    <lineage>
        <taxon>Eukaryota</taxon>
        <taxon>Viridiplantae</taxon>
        <taxon>Streptophyta</taxon>
        <taxon>Embryophyta</taxon>
        <taxon>Tracheophyta</taxon>
        <taxon>Spermatophyta</taxon>
        <taxon>Magnoliopsida</taxon>
        <taxon>eudicotyledons</taxon>
        <taxon>Gunneridae</taxon>
        <taxon>Pentapetalae</taxon>
        <taxon>rosids</taxon>
        <taxon>malvids</taxon>
        <taxon>Brassicales</taxon>
        <taxon>Brassicaceae</taxon>
        <taxon>Brassiceae</taxon>
        <taxon>Brassica</taxon>
    </lineage>
</organism>
<protein>
    <submittedName>
        <fullName evidence="1">(rape) hypothetical protein</fullName>
    </submittedName>
</protein>
<accession>A0A816ZLV3</accession>
<proteinExistence type="predicted"/>
<evidence type="ECO:0000313" key="1">
    <source>
        <dbReference type="EMBL" id="CAF2220496.1"/>
    </source>
</evidence>
<name>A0A816ZLV3_BRANA</name>
<dbReference type="EMBL" id="HG994362">
    <property type="protein sequence ID" value="CAF2220496.1"/>
    <property type="molecule type" value="Genomic_DNA"/>
</dbReference>
<gene>
    <name evidence="1" type="ORF">DARMORV10_A08P05730.1</name>
</gene>
<sequence>MRESLVIRLSIRGYMKHQIFPRSIQRKPFHCSLLNLQLMILN</sequence>